<comment type="caution">
    <text evidence="1">The sequence shown here is derived from an EMBL/GenBank/DDBJ whole genome shotgun (WGS) entry which is preliminary data.</text>
</comment>
<keyword evidence="2" id="KW-1185">Reference proteome</keyword>
<sequence length="67" mass="8104">MGILKYILEEVRRQDEMERIPVIRMEIDYELLTLYDALQADDNVQIIKSKERLKQLRKQLLTILDNK</sequence>
<proteinExistence type="predicted"/>
<organism evidence="1 2">
    <name type="scientific">Ornithinibacillus xuwenensis</name>
    <dbReference type="NCBI Taxonomy" id="3144668"/>
    <lineage>
        <taxon>Bacteria</taxon>
        <taxon>Bacillati</taxon>
        <taxon>Bacillota</taxon>
        <taxon>Bacilli</taxon>
        <taxon>Bacillales</taxon>
        <taxon>Bacillaceae</taxon>
        <taxon>Ornithinibacillus</taxon>
    </lineage>
</organism>
<name>A0ABU9XEY6_9BACI</name>
<accession>A0ABU9XEY6</accession>
<dbReference type="Proteomes" id="UP001444625">
    <property type="component" value="Unassembled WGS sequence"/>
</dbReference>
<evidence type="ECO:0000313" key="1">
    <source>
        <dbReference type="EMBL" id="MEN2766585.1"/>
    </source>
</evidence>
<gene>
    <name evidence="1" type="ORF">ABC228_05240</name>
</gene>
<dbReference type="EMBL" id="JBDIML010000001">
    <property type="protein sequence ID" value="MEN2766585.1"/>
    <property type="molecule type" value="Genomic_DNA"/>
</dbReference>
<evidence type="ECO:0000313" key="2">
    <source>
        <dbReference type="Proteomes" id="UP001444625"/>
    </source>
</evidence>
<reference evidence="1 2" key="1">
    <citation type="submission" date="2024-05" db="EMBL/GenBank/DDBJ databases">
        <authorList>
            <person name="Haq I."/>
            <person name="Ullah Z."/>
            <person name="Ahmad R."/>
            <person name="Li M."/>
            <person name="Tong Y."/>
        </authorList>
    </citation>
    <scope>NUCLEOTIDE SEQUENCE [LARGE SCALE GENOMIC DNA]</scope>
    <source>
        <strain evidence="1 2">16A2E</strain>
    </source>
</reference>
<protein>
    <submittedName>
        <fullName evidence="1">Uncharacterized protein</fullName>
    </submittedName>
</protein>